<accession>A0A653ALW0</accession>
<evidence type="ECO:0000259" key="5">
    <source>
        <dbReference type="PROSITE" id="PS50987"/>
    </source>
</evidence>
<dbReference type="PANTHER" id="PTHR43132">
    <property type="entry name" value="ARSENICAL RESISTANCE OPERON REPRESSOR ARSR-RELATED"/>
    <property type="match status" value="1"/>
</dbReference>
<dbReference type="GO" id="GO:0003677">
    <property type="term" value="F:DNA binding"/>
    <property type="evidence" value="ECO:0007669"/>
    <property type="project" value="UniProtKB-KW"/>
</dbReference>
<dbReference type="Gene3D" id="1.10.10.10">
    <property type="entry name" value="Winged helix-like DNA-binding domain superfamily/Winged helix DNA-binding domain"/>
    <property type="match status" value="1"/>
</dbReference>
<dbReference type="Proteomes" id="UP000431451">
    <property type="component" value="Unassembled WGS sequence"/>
</dbReference>
<dbReference type="AlphaFoldDB" id="A0A653ALW0"/>
<dbReference type="SMART" id="SM00418">
    <property type="entry name" value="HTH_ARSR"/>
    <property type="match status" value="1"/>
</dbReference>
<keyword evidence="4" id="KW-0105">Cadmium resistance</keyword>
<name>A0A653ALW0_9CLOT</name>
<dbReference type="InterPro" id="IPR018334">
    <property type="entry name" value="ArsR_HTH"/>
</dbReference>
<keyword evidence="1" id="KW-0805">Transcription regulation</keyword>
<dbReference type="SUPFAM" id="SSF46785">
    <property type="entry name" value="Winged helix' DNA-binding domain"/>
    <property type="match status" value="1"/>
</dbReference>
<proteinExistence type="predicted"/>
<evidence type="ECO:0000256" key="2">
    <source>
        <dbReference type="ARBA" id="ARBA00023125"/>
    </source>
</evidence>
<dbReference type="CDD" id="cd00090">
    <property type="entry name" value="HTH_ARSR"/>
    <property type="match status" value="1"/>
</dbReference>
<sequence>MTKYNYNAYNKYMNRYSYIQMKRVIDMNDNIEVCNCTIIHEDIVSKVKKSIPEEETLYDLADLFKVLGDSTRIKILCALFEAEMCVCDIAALLGMTQSAISHQLRVLKQARLVKYKKEGKVVYYSLDDEHVKSIFDQGLIHISERN</sequence>
<dbReference type="InterPro" id="IPR051011">
    <property type="entry name" value="Metal_resp_trans_reg"/>
</dbReference>
<evidence type="ECO:0000313" key="7">
    <source>
        <dbReference type="Proteomes" id="UP000431451"/>
    </source>
</evidence>
<evidence type="ECO:0000256" key="1">
    <source>
        <dbReference type="ARBA" id="ARBA00023015"/>
    </source>
</evidence>
<dbReference type="GO" id="GO:0003700">
    <property type="term" value="F:DNA-binding transcription factor activity"/>
    <property type="evidence" value="ECO:0007669"/>
    <property type="project" value="InterPro"/>
</dbReference>
<dbReference type="NCBIfam" id="NF033788">
    <property type="entry name" value="HTH_metalloreg"/>
    <property type="match status" value="1"/>
</dbReference>
<evidence type="ECO:0000256" key="3">
    <source>
        <dbReference type="ARBA" id="ARBA00023163"/>
    </source>
</evidence>
<gene>
    <name evidence="6" type="primary">ziaR</name>
    <name evidence="6" type="ORF">CNEONATNEC25_00309</name>
</gene>
<dbReference type="PANTHER" id="PTHR43132:SF6">
    <property type="entry name" value="HTH-TYPE TRANSCRIPTIONAL REPRESSOR CZRA"/>
    <property type="match status" value="1"/>
</dbReference>
<dbReference type="InterPro" id="IPR011991">
    <property type="entry name" value="ArsR-like_HTH"/>
</dbReference>
<protein>
    <submittedName>
        <fullName evidence="6">Transcriptional repressor SmtB</fullName>
    </submittedName>
</protein>
<dbReference type="InterPro" id="IPR036390">
    <property type="entry name" value="WH_DNA-bd_sf"/>
</dbReference>
<dbReference type="InterPro" id="IPR001845">
    <property type="entry name" value="HTH_ArsR_DNA-bd_dom"/>
</dbReference>
<dbReference type="PROSITE" id="PS00846">
    <property type="entry name" value="HTH_ARSR_1"/>
    <property type="match status" value="1"/>
</dbReference>
<organism evidence="6 7">
    <name type="scientific">Clostridium neonatale</name>
    <dbReference type="NCBI Taxonomy" id="137838"/>
    <lineage>
        <taxon>Bacteria</taxon>
        <taxon>Bacillati</taxon>
        <taxon>Bacillota</taxon>
        <taxon>Clostridia</taxon>
        <taxon>Eubacteriales</taxon>
        <taxon>Clostridiaceae</taxon>
        <taxon>Clostridium</taxon>
    </lineage>
</organism>
<dbReference type="Pfam" id="PF01022">
    <property type="entry name" value="HTH_5"/>
    <property type="match status" value="1"/>
</dbReference>
<keyword evidence="2" id="KW-0238">DNA-binding</keyword>
<keyword evidence="3" id="KW-0804">Transcription</keyword>
<reference evidence="6 7" key="1">
    <citation type="submission" date="2018-06" db="EMBL/GenBank/DDBJ databases">
        <authorList>
            <consortium name="IHU Genomes"/>
        </authorList>
    </citation>
    <scope>NUCLEOTIDE SEQUENCE [LARGE SCALE GENOMIC DNA]</scope>
    <source>
        <strain evidence="6 7">NEC25</strain>
    </source>
</reference>
<dbReference type="PROSITE" id="PS50987">
    <property type="entry name" value="HTH_ARSR_2"/>
    <property type="match status" value="1"/>
</dbReference>
<evidence type="ECO:0000313" key="6">
    <source>
        <dbReference type="EMBL" id="VCT82749.1"/>
    </source>
</evidence>
<dbReference type="EMBL" id="UWJD01000001">
    <property type="protein sequence ID" value="VCT82749.1"/>
    <property type="molecule type" value="Genomic_DNA"/>
</dbReference>
<dbReference type="GO" id="GO:0046686">
    <property type="term" value="P:response to cadmium ion"/>
    <property type="evidence" value="ECO:0007669"/>
    <property type="project" value="UniProtKB-KW"/>
</dbReference>
<feature type="domain" description="HTH arsR-type" evidence="5">
    <location>
        <begin position="52"/>
        <end position="146"/>
    </location>
</feature>
<dbReference type="InterPro" id="IPR036388">
    <property type="entry name" value="WH-like_DNA-bd_sf"/>
</dbReference>
<dbReference type="PRINTS" id="PR00778">
    <property type="entry name" value="HTHARSR"/>
</dbReference>
<evidence type="ECO:0000256" key="4">
    <source>
        <dbReference type="ARBA" id="ARBA00043263"/>
    </source>
</evidence>